<feature type="binding site" evidence="3">
    <location>
        <position position="170"/>
    </location>
    <ligand>
        <name>acetyl-CoA</name>
        <dbReference type="ChEBI" id="CHEBI:57288"/>
    </ligand>
</feature>
<dbReference type="InterPro" id="IPR020019">
    <property type="entry name" value="AcTrfase_PglD-like"/>
</dbReference>
<proteinExistence type="inferred from homology"/>
<dbReference type="Proteomes" id="UP000238180">
    <property type="component" value="Unassembled WGS sequence"/>
</dbReference>
<dbReference type="SUPFAM" id="SSF51161">
    <property type="entry name" value="Trimeric LpxA-like enzymes"/>
    <property type="match status" value="1"/>
</dbReference>
<organism evidence="5 6">
    <name type="scientific">Flavobacterium columnare</name>
    <dbReference type="NCBI Taxonomy" id="996"/>
    <lineage>
        <taxon>Bacteria</taxon>
        <taxon>Pseudomonadati</taxon>
        <taxon>Bacteroidota</taxon>
        <taxon>Flavobacteriia</taxon>
        <taxon>Flavobacteriales</taxon>
        <taxon>Flavobacteriaceae</taxon>
        <taxon>Flavobacterium</taxon>
    </lineage>
</organism>
<dbReference type="GO" id="GO:0016746">
    <property type="term" value="F:acyltransferase activity"/>
    <property type="evidence" value="ECO:0007669"/>
    <property type="project" value="UniProtKB-KW"/>
</dbReference>
<evidence type="ECO:0000259" key="4">
    <source>
        <dbReference type="Pfam" id="PF17836"/>
    </source>
</evidence>
<dbReference type="Gene3D" id="3.40.50.20">
    <property type="match status" value="1"/>
</dbReference>
<dbReference type="Pfam" id="PF14602">
    <property type="entry name" value="Hexapep_2"/>
    <property type="match status" value="1"/>
</dbReference>
<gene>
    <name evidence="5" type="primary">pglD</name>
    <name evidence="5" type="ORF">FLACOL_00846</name>
</gene>
<dbReference type="InterPro" id="IPR050179">
    <property type="entry name" value="Trans_hexapeptide_repeat"/>
</dbReference>
<protein>
    <submittedName>
        <fullName evidence="5">UDP-N-acetylbacillosamine N-acetyltransferase</fullName>
        <ecNumber evidence="5">2.3.1.203</ecNumber>
    </submittedName>
</protein>
<feature type="active site" description="Proton acceptor" evidence="2">
    <location>
        <position position="141"/>
    </location>
</feature>
<dbReference type="EC" id="2.3.1.203" evidence="5"/>
<feature type="domain" description="PglD N-terminal" evidence="4">
    <location>
        <begin position="3"/>
        <end position="85"/>
    </location>
</feature>
<dbReference type="AlphaFoldDB" id="A0A2N9P962"/>
<evidence type="ECO:0000256" key="2">
    <source>
        <dbReference type="PIRSR" id="PIRSR620019-1"/>
    </source>
</evidence>
<dbReference type="EMBL" id="OLKH01000074">
    <property type="protein sequence ID" value="SPE76857.1"/>
    <property type="molecule type" value="Genomic_DNA"/>
</dbReference>
<evidence type="ECO:0000256" key="1">
    <source>
        <dbReference type="ARBA" id="ARBA00007274"/>
    </source>
</evidence>
<dbReference type="PANTHER" id="PTHR43300:SF7">
    <property type="entry name" value="UDP-N-ACETYLBACILLOSAMINE N-ACETYLTRANSFERASE"/>
    <property type="match status" value="1"/>
</dbReference>
<reference evidence="5 6" key="1">
    <citation type="submission" date="2018-02" db="EMBL/GenBank/DDBJ databases">
        <authorList>
            <person name="Cohen D.B."/>
            <person name="Kent A.D."/>
        </authorList>
    </citation>
    <scope>NUCLEOTIDE SEQUENCE [LARGE SCALE GENOMIC DNA]</scope>
    <source>
        <strain evidence="5">CIP109753</strain>
    </source>
</reference>
<dbReference type="CDD" id="cd03360">
    <property type="entry name" value="LbH_AT_putative"/>
    <property type="match status" value="1"/>
</dbReference>
<evidence type="ECO:0000313" key="5">
    <source>
        <dbReference type="EMBL" id="SPE76857.1"/>
    </source>
</evidence>
<dbReference type="InterPro" id="IPR041561">
    <property type="entry name" value="PglD_N"/>
</dbReference>
<comment type="similarity">
    <text evidence="1">Belongs to the transferase hexapeptide repeat family.</text>
</comment>
<evidence type="ECO:0000256" key="3">
    <source>
        <dbReference type="PIRSR" id="PIRSR620019-2"/>
    </source>
</evidence>
<keyword evidence="5" id="KW-0808">Transferase</keyword>
<name>A0A2N9P962_9FLAO</name>
<dbReference type="InterPro" id="IPR011004">
    <property type="entry name" value="Trimer_LpxA-like_sf"/>
</dbReference>
<accession>A0A2N9P962</accession>
<sequence>MKKIVFIGCGAVSAEITSYLSESIGSEYEIIGFIDDSEENFNINSKKYGLKYNYLGTTDTHVFSSNFSYIFGLASPIVKNKILSKINYKSLDFPNIIHPSCIIDVSAKLGVGNVINPNSIIGPGVEMADFNLLTSYSFVSHDCIVGNNNFFSTAGLSGNVKVGNNNFFGIRSCIIPSVIIGDNNVIQAGMVVDKDVENNATIFYKYKEKLTVIK</sequence>
<dbReference type="PANTHER" id="PTHR43300">
    <property type="entry name" value="ACETYLTRANSFERASE"/>
    <property type="match status" value="1"/>
</dbReference>
<keyword evidence="5" id="KW-0012">Acyltransferase</keyword>
<feature type="site" description="Increases basicity of active site His" evidence="2">
    <location>
        <position position="142"/>
    </location>
</feature>
<dbReference type="RefSeq" id="WP_105195712.1">
    <property type="nucleotide sequence ID" value="NZ_OLKH01000074.1"/>
</dbReference>
<evidence type="ECO:0000313" key="6">
    <source>
        <dbReference type="Proteomes" id="UP000238180"/>
    </source>
</evidence>
<dbReference type="Gene3D" id="2.160.10.10">
    <property type="entry name" value="Hexapeptide repeat proteins"/>
    <property type="match status" value="1"/>
</dbReference>
<dbReference type="InterPro" id="IPR001451">
    <property type="entry name" value="Hexapep"/>
</dbReference>
<dbReference type="Pfam" id="PF17836">
    <property type="entry name" value="PglD_N"/>
    <property type="match status" value="1"/>
</dbReference>